<dbReference type="Pfam" id="PF00356">
    <property type="entry name" value="LacI"/>
    <property type="match status" value="1"/>
</dbReference>
<gene>
    <name evidence="5" type="ORF">SAMN04488242_0824</name>
</gene>
<dbReference type="EMBL" id="FNGP01000001">
    <property type="protein sequence ID" value="SDL22282.1"/>
    <property type="molecule type" value="Genomic_DNA"/>
</dbReference>
<evidence type="ECO:0000313" key="6">
    <source>
        <dbReference type="Proteomes" id="UP000199475"/>
    </source>
</evidence>
<dbReference type="GO" id="GO:0003700">
    <property type="term" value="F:DNA-binding transcription factor activity"/>
    <property type="evidence" value="ECO:0007669"/>
    <property type="project" value="TreeGrafter"/>
</dbReference>
<dbReference type="SMART" id="SM00354">
    <property type="entry name" value="HTH_LACI"/>
    <property type="match status" value="1"/>
</dbReference>
<evidence type="ECO:0000313" key="5">
    <source>
        <dbReference type="EMBL" id="SDL22282.1"/>
    </source>
</evidence>
<reference evidence="5 6" key="1">
    <citation type="submission" date="2016-10" db="EMBL/GenBank/DDBJ databases">
        <authorList>
            <person name="de Groot N.N."/>
        </authorList>
    </citation>
    <scope>NUCLEOTIDE SEQUENCE [LARGE SCALE GENOMIC DNA]</scope>
    <source>
        <strain evidence="5 6">CGMCC 1.9159</strain>
    </source>
</reference>
<dbReference type="InterPro" id="IPR028082">
    <property type="entry name" value="Peripla_BP_I"/>
</dbReference>
<dbReference type="InterPro" id="IPR000843">
    <property type="entry name" value="HTH_LacI"/>
</dbReference>
<dbReference type="SUPFAM" id="SSF47413">
    <property type="entry name" value="lambda repressor-like DNA-binding domains"/>
    <property type="match status" value="1"/>
</dbReference>
<dbReference type="PANTHER" id="PTHR30146">
    <property type="entry name" value="LACI-RELATED TRANSCRIPTIONAL REPRESSOR"/>
    <property type="match status" value="1"/>
</dbReference>
<dbReference type="RefSeq" id="WP_093249101.1">
    <property type="nucleotide sequence ID" value="NZ_FNGP01000001.1"/>
</dbReference>
<evidence type="ECO:0000256" key="2">
    <source>
        <dbReference type="ARBA" id="ARBA00023125"/>
    </source>
</evidence>
<dbReference type="PROSITE" id="PS50932">
    <property type="entry name" value="HTH_LACI_2"/>
    <property type="match status" value="1"/>
</dbReference>
<feature type="domain" description="HTH lacI-type" evidence="4">
    <location>
        <begin position="17"/>
        <end position="71"/>
    </location>
</feature>
<evidence type="ECO:0000256" key="1">
    <source>
        <dbReference type="ARBA" id="ARBA00023015"/>
    </source>
</evidence>
<organism evidence="5 6">
    <name type="scientific">Tessaracoccus oleiagri</name>
    <dbReference type="NCBI Taxonomy" id="686624"/>
    <lineage>
        <taxon>Bacteria</taxon>
        <taxon>Bacillati</taxon>
        <taxon>Actinomycetota</taxon>
        <taxon>Actinomycetes</taxon>
        <taxon>Propionibacteriales</taxon>
        <taxon>Propionibacteriaceae</taxon>
        <taxon>Tessaracoccus</taxon>
    </lineage>
</organism>
<dbReference type="AlphaFoldDB" id="A0A1G9IAZ5"/>
<evidence type="ECO:0000256" key="3">
    <source>
        <dbReference type="ARBA" id="ARBA00023163"/>
    </source>
</evidence>
<dbReference type="InterPro" id="IPR046335">
    <property type="entry name" value="LacI/GalR-like_sensor"/>
</dbReference>
<keyword evidence="3" id="KW-0804">Transcription</keyword>
<dbReference type="Proteomes" id="UP000199475">
    <property type="component" value="Unassembled WGS sequence"/>
</dbReference>
<dbReference type="STRING" id="686624.SAMN04488242_0824"/>
<protein>
    <submittedName>
        <fullName evidence="5">Transcriptional regulator, LacI family</fullName>
    </submittedName>
</protein>
<dbReference type="CDD" id="cd06267">
    <property type="entry name" value="PBP1_LacI_sugar_binding-like"/>
    <property type="match status" value="1"/>
</dbReference>
<accession>A0A1G9IAZ5</accession>
<keyword evidence="1" id="KW-0805">Transcription regulation</keyword>
<name>A0A1G9IAZ5_9ACTN</name>
<keyword evidence="6" id="KW-1185">Reference proteome</keyword>
<sequence>MTDDEVPTDTPIRRKKVTIYDIARVAGVAPSTVSRTFARPGRVNADTAERIRATAQELGYRAKPLAQNKAGVATNTLGFVVADVANPVFAHIMKGFQNEAAEHGYSVLLIDTREDAKIERESISRLAPLVDGLVLGASRLSDSAITQIVKVRPVASVNRIIAGLPSIVADTPRGMRRLVEHLASLGHTRFTYIAGPAASWADGVRWRAVSEACHELNLVVRRIGPYAPSLDGGVAAAAAWMEHPTSAVIGYNDMMAIGFMKSVQRSGLRVPQDVSVAGVDNSISSVLTTPTLTSVAPSTSQIGMRAARALITQLRHRSAPSAETIVVPMDLHLRDSVGPARPTTHLPRQKME</sequence>
<dbReference type="OrthoDB" id="3258243at2"/>
<keyword evidence="2" id="KW-0238">DNA-binding</keyword>
<dbReference type="Gene3D" id="1.10.260.40">
    <property type="entry name" value="lambda repressor-like DNA-binding domains"/>
    <property type="match status" value="1"/>
</dbReference>
<evidence type="ECO:0000259" key="4">
    <source>
        <dbReference type="PROSITE" id="PS50932"/>
    </source>
</evidence>
<dbReference type="GO" id="GO:0000976">
    <property type="term" value="F:transcription cis-regulatory region binding"/>
    <property type="evidence" value="ECO:0007669"/>
    <property type="project" value="TreeGrafter"/>
</dbReference>
<dbReference type="Pfam" id="PF13377">
    <property type="entry name" value="Peripla_BP_3"/>
    <property type="match status" value="1"/>
</dbReference>
<dbReference type="CDD" id="cd01392">
    <property type="entry name" value="HTH_LacI"/>
    <property type="match status" value="1"/>
</dbReference>
<dbReference type="PANTHER" id="PTHR30146:SF138">
    <property type="entry name" value="TRANSCRIPTIONAL REGULATORY PROTEIN"/>
    <property type="match status" value="1"/>
</dbReference>
<dbReference type="InterPro" id="IPR010982">
    <property type="entry name" value="Lambda_DNA-bd_dom_sf"/>
</dbReference>
<dbReference type="SUPFAM" id="SSF53822">
    <property type="entry name" value="Periplasmic binding protein-like I"/>
    <property type="match status" value="1"/>
</dbReference>
<proteinExistence type="predicted"/>
<dbReference type="Gene3D" id="3.40.50.2300">
    <property type="match status" value="2"/>
</dbReference>